<dbReference type="InterPro" id="IPR012338">
    <property type="entry name" value="Beta-lactam/transpept-like"/>
</dbReference>
<proteinExistence type="predicted"/>
<feature type="chain" id="PRO_5046963357" evidence="1">
    <location>
        <begin position="19"/>
        <end position="418"/>
    </location>
</feature>
<dbReference type="InterPro" id="IPR001466">
    <property type="entry name" value="Beta-lactam-related"/>
</dbReference>
<evidence type="ECO:0000256" key="1">
    <source>
        <dbReference type="SAM" id="SignalP"/>
    </source>
</evidence>
<keyword evidence="1" id="KW-0732">Signal</keyword>
<dbReference type="RefSeq" id="WP_015029117.1">
    <property type="nucleotide sequence ID" value="NC_018748.1"/>
</dbReference>
<organism evidence="3 4">
    <name type="scientific">Emticicia oligotrophica (strain DSM 17448 / CIP 109782 / MTCC 6937 / GPTSA100-15)</name>
    <dbReference type="NCBI Taxonomy" id="929562"/>
    <lineage>
        <taxon>Bacteria</taxon>
        <taxon>Pseudomonadati</taxon>
        <taxon>Bacteroidota</taxon>
        <taxon>Cytophagia</taxon>
        <taxon>Cytophagales</taxon>
        <taxon>Leadbetterellaceae</taxon>
        <taxon>Emticicia</taxon>
    </lineage>
</organism>
<dbReference type="Gene3D" id="3.40.710.10">
    <property type="entry name" value="DD-peptidase/beta-lactamase superfamily"/>
    <property type="match status" value="1"/>
</dbReference>
<evidence type="ECO:0000259" key="2">
    <source>
        <dbReference type="Pfam" id="PF00144"/>
    </source>
</evidence>
<dbReference type="PANTHER" id="PTHR43283:SF3">
    <property type="entry name" value="BETA-LACTAMASE FAMILY PROTEIN (AFU_ORTHOLOGUE AFUA_5G07500)"/>
    <property type="match status" value="1"/>
</dbReference>
<dbReference type="PANTHER" id="PTHR43283">
    <property type="entry name" value="BETA-LACTAMASE-RELATED"/>
    <property type="match status" value="1"/>
</dbReference>
<dbReference type="Pfam" id="PF00144">
    <property type="entry name" value="Beta-lactamase"/>
    <property type="match status" value="1"/>
</dbReference>
<dbReference type="EMBL" id="CP002961">
    <property type="protein sequence ID" value="AFK03420.1"/>
    <property type="molecule type" value="Genomic_DNA"/>
</dbReference>
<dbReference type="Proteomes" id="UP000002875">
    <property type="component" value="Chromosome"/>
</dbReference>
<gene>
    <name evidence="3" type="ordered locus">Emtol_2282</name>
</gene>
<evidence type="ECO:0000313" key="3">
    <source>
        <dbReference type="EMBL" id="AFK03420.1"/>
    </source>
</evidence>
<evidence type="ECO:0000313" key="4">
    <source>
        <dbReference type="Proteomes" id="UP000002875"/>
    </source>
</evidence>
<protein>
    <submittedName>
        <fullName evidence="3">Beta-lactamase</fullName>
    </submittedName>
</protein>
<feature type="signal peptide" evidence="1">
    <location>
        <begin position="1"/>
        <end position="18"/>
    </location>
</feature>
<sequence length="418" mass="46321">MKKTILLFFVFISTLGFAQNLEKALPESVGMSSTRLKRIETVVNDYIQKERLAGAIALVMRDGKLVYHESFGYDDINTKTKLSKDAIVRIASQTKAITSTAVMILYEEGKILLDEPISKYIPAFKSPVVLDKFNEADSSFTSIPAKREITIRDLLTHTSGISYLGIGTKEANAIYAKNKISNGLGDPNLKLADFANNLAKMPLMHQPGERFTYGLNTDILGYLVEIVSGKPLDVFFQERIFAPLNMTDTFFYLPESKHNKLATLYAEDQNRKLIKAPESSQNYPRQKTGFMSGGGGLSSSATDYAKFLQCLLNGGSLNGKDILSPAIIRQMTTNQIGEVNVGIRKFGLGFALATSKEAARLPVSEGNYEWGGIFGTSYWVDPKQNIVGIFLTQKYPNSYADLGEKFKVLVYQSLTKLK</sequence>
<name>A0ABM5N1R8_EMTOG</name>
<dbReference type="InterPro" id="IPR050789">
    <property type="entry name" value="Diverse_Enzym_Activities"/>
</dbReference>
<dbReference type="SUPFAM" id="SSF56601">
    <property type="entry name" value="beta-lactamase/transpeptidase-like"/>
    <property type="match status" value="1"/>
</dbReference>
<keyword evidence="4" id="KW-1185">Reference proteome</keyword>
<feature type="domain" description="Beta-lactamase-related" evidence="2">
    <location>
        <begin position="41"/>
        <end position="401"/>
    </location>
</feature>
<accession>A0ABM5N1R8</accession>
<reference evidence="3 4" key="1">
    <citation type="submission" date="2011-07" db="EMBL/GenBank/DDBJ databases">
        <title>The complete genome of chromosome of Emticicia oligotrophica DSM 17448.</title>
        <authorList>
            <consortium name="US DOE Joint Genome Institute (JGI-PGF)"/>
            <person name="Lucas S."/>
            <person name="Han J."/>
            <person name="Lapidus A."/>
            <person name="Bruce D."/>
            <person name="Goodwin L."/>
            <person name="Pitluck S."/>
            <person name="Peters L."/>
            <person name="Kyrpides N."/>
            <person name="Mavromatis K."/>
            <person name="Ivanova N."/>
            <person name="Ovchinnikova G."/>
            <person name="Teshima H."/>
            <person name="Detter J.C."/>
            <person name="Tapia R."/>
            <person name="Han C."/>
            <person name="Land M."/>
            <person name="Hauser L."/>
            <person name="Markowitz V."/>
            <person name="Cheng J.-F."/>
            <person name="Hugenholtz P."/>
            <person name="Woyke T."/>
            <person name="Wu D."/>
            <person name="Tindall B."/>
            <person name="Pomrenke H."/>
            <person name="Brambilla E."/>
            <person name="Klenk H.-P."/>
            <person name="Eisen J.A."/>
        </authorList>
    </citation>
    <scope>NUCLEOTIDE SEQUENCE [LARGE SCALE GENOMIC DNA]</scope>
    <source>
        <strain evidence="3 4">DSM 17448</strain>
    </source>
</reference>